<organism evidence="1 2">
    <name type="scientific">Cypionkella sinensis</name>
    <dbReference type="NCBI Taxonomy" id="1756043"/>
    <lineage>
        <taxon>Bacteria</taxon>
        <taxon>Pseudomonadati</taxon>
        <taxon>Pseudomonadota</taxon>
        <taxon>Alphaproteobacteria</taxon>
        <taxon>Rhodobacterales</taxon>
        <taxon>Paracoccaceae</taxon>
        <taxon>Cypionkella</taxon>
    </lineage>
</organism>
<evidence type="ECO:0000313" key="2">
    <source>
        <dbReference type="Proteomes" id="UP001595547"/>
    </source>
</evidence>
<keyword evidence="1" id="KW-0436">Ligase</keyword>
<comment type="caution">
    <text evidence="1">The sequence shown here is derived from an EMBL/GenBank/DDBJ whole genome shotgun (WGS) entry which is preliminary data.</text>
</comment>
<dbReference type="Proteomes" id="UP001595547">
    <property type="component" value="Unassembled WGS sequence"/>
</dbReference>
<dbReference type="GO" id="GO:0016874">
    <property type="term" value="F:ligase activity"/>
    <property type="evidence" value="ECO:0007669"/>
    <property type="project" value="UniProtKB-KW"/>
</dbReference>
<evidence type="ECO:0000313" key="1">
    <source>
        <dbReference type="EMBL" id="MFC3182036.1"/>
    </source>
</evidence>
<dbReference type="SUPFAM" id="SSF56059">
    <property type="entry name" value="Glutathione synthetase ATP-binding domain-like"/>
    <property type="match status" value="1"/>
</dbReference>
<accession>A0ABV7J357</accession>
<sequence length="411" mass="43998">MQLSTQLSPAAPASWPVAAQPCLGYGAIVRQAYAGADLSSLSRDLVARVQGPVVDLGALLDLATLMMLQGGDLAAEGALMQRHAIAMQKSYVISHGSGLGLRILAFLTAGDFMANTPLDFLLHGSDAVLILHFVDCETDSLSNLPAHDVAFMAIGESPTTAAVLAHMHTLLHGFPTPICNNAPHIISTLSREAVARHLADAPGLCIPTTRSLPRADLVAALMTAPVAAPYILRPIGTHAGIGMALIASSADLAAWLRNHAATQAYAAPFIDYRGSNGLYAKQRIVLIKGKPYPSHMALSPHWMVHYLNADMSNHPTRRAAEAAWMADFHHDFAHRHATAFASLYDLIGLDYFGIDCAELPDGRLLVFEVDVAMIVHDMDPPQVFPYKHPAMRHLFAGFLSMLAECAKNSAG</sequence>
<proteinExistence type="predicted"/>
<gene>
    <name evidence="1" type="ORF">ACFOGH_13620</name>
</gene>
<keyword evidence="2" id="KW-1185">Reference proteome</keyword>
<name>A0ABV7J357_9RHOB</name>
<protein>
    <submittedName>
        <fullName evidence="1">RimK family alpha-L-glutamate ligase</fullName>
    </submittedName>
</protein>
<dbReference type="EMBL" id="JBHRTO010000001">
    <property type="protein sequence ID" value="MFC3182036.1"/>
    <property type="molecule type" value="Genomic_DNA"/>
</dbReference>
<reference evidence="2" key="1">
    <citation type="journal article" date="2019" name="Int. J. Syst. Evol. Microbiol.">
        <title>The Global Catalogue of Microorganisms (GCM) 10K type strain sequencing project: providing services to taxonomists for standard genome sequencing and annotation.</title>
        <authorList>
            <consortium name="The Broad Institute Genomics Platform"/>
            <consortium name="The Broad Institute Genome Sequencing Center for Infectious Disease"/>
            <person name="Wu L."/>
            <person name="Ma J."/>
        </authorList>
    </citation>
    <scope>NUCLEOTIDE SEQUENCE [LARGE SCALE GENOMIC DNA]</scope>
    <source>
        <strain evidence="2">KCTC 52039</strain>
    </source>
</reference>
<dbReference type="RefSeq" id="WP_380073616.1">
    <property type="nucleotide sequence ID" value="NZ_JBHRTO010000001.1"/>
</dbReference>